<dbReference type="HOGENOM" id="CLU_031214_0_0_1"/>
<name>A0A0A2JNK7_PENEN</name>
<dbReference type="VEuPathDB" id="FungiDB:PEXP_026070"/>
<reference evidence="2 3" key="1">
    <citation type="journal article" date="2015" name="Mol. Plant Microbe Interact.">
        <title>Genome, transcriptome, and functional analyses of Penicillium expansum provide new insights into secondary metabolism and pathogenicity.</title>
        <authorList>
            <person name="Ballester A.R."/>
            <person name="Marcet-Houben M."/>
            <person name="Levin E."/>
            <person name="Sela N."/>
            <person name="Selma-Lazaro C."/>
            <person name="Carmona L."/>
            <person name="Wisniewski M."/>
            <person name="Droby S."/>
            <person name="Gonzalez-Candelas L."/>
            <person name="Gabaldon T."/>
        </authorList>
    </citation>
    <scope>NUCLEOTIDE SEQUENCE [LARGE SCALE GENOMIC DNA]</scope>
    <source>
        <strain evidence="2 3">MD-8</strain>
    </source>
</reference>
<dbReference type="Proteomes" id="UP000030143">
    <property type="component" value="Unassembled WGS sequence"/>
</dbReference>
<evidence type="ECO:0000313" key="2">
    <source>
        <dbReference type="EMBL" id="KGO56979.1"/>
    </source>
</evidence>
<feature type="compositionally biased region" description="Low complexity" evidence="1">
    <location>
        <begin position="306"/>
        <end position="325"/>
    </location>
</feature>
<evidence type="ECO:0000256" key="1">
    <source>
        <dbReference type="SAM" id="MobiDB-lite"/>
    </source>
</evidence>
<feature type="compositionally biased region" description="Polar residues" evidence="1">
    <location>
        <begin position="249"/>
        <end position="263"/>
    </location>
</feature>
<evidence type="ECO:0000313" key="3">
    <source>
        <dbReference type="Proteomes" id="UP000030143"/>
    </source>
</evidence>
<protein>
    <submittedName>
        <fullName evidence="2">Uncharacterized protein</fullName>
    </submittedName>
</protein>
<feature type="region of interest" description="Disordered" evidence="1">
    <location>
        <begin position="141"/>
        <end position="346"/>
    </location>
</feature>
<proteinExistence type="predicted"/>
<comment type="caution">
    <text evidence="2">The sequence shown here is derived from an EMBL/GenBank/DDBJ whole genome shotgun (WGS) entry which is preliminary data.</text>
</comment>
<sequence>MADESPSLYDLIEELGFPPSEHQFLLRLFGSSDPFAGLPGADLEANHSSTSIARRLASTRLWQDIPPFTRWISLTNLPHHSERANQFRLRSTNNHPCNFREGSEGRDLVHYEEEWTSLIGTDSESLFSELLQQLATEDEPHCLESPELPGHSKASENIARPGSVEPPSSSVYDSETGEPPNPVDNLNETPGTQGNCEASQDPRTPNQPGSFEQLLESFPRPPSHNHTARDQVLSHLDPNAERVPPKDSAQANTSTLTSSQIKPATSLPRIPRFSEDFGDSTPIGKQDSFSSCAKADTSALDTSGLRNTSTTSSRSSPPPSNDTSTILNTRNVSPQIPSLSPSVPSRELHLPIDRHEGQQVDLESSHQTQERANRYTYAIFPEYSSRVRPISFVIRKQHSFRSIFEGRATPTASPRYYQKTPLHISTRPSTVSFASAKRGTSKRKRALKRCVKKLKHLLCRSRKRTPSTPNH</sequence>
<dbReference type="EMBL" id="JQFZ01000155">
    <property type="protein sequence ID" value="KGO56979.1"/>
    <property type="molecule type" value="Genomic_DNA"/>
</dbReference>
<gene>
    <name evidence="2" type="ORF">PEX2_003330</name>
</gene>
<keyword evidence="3" id="KW-1185">Reference proteome</keyword>
<accession>A0A0A2JNK7</accession>
<feature type="compositionally biased region" description="Polar residues" evidence="1">
    <location>
        <begin position="326"/>
        <end position="343"/>
    </location>
</feature>
<feature type="compositionally biased region" description="Polar residues" evidence="1">
    <location>
        <begin position="184"/>
        <end position="210"/>
    </location>
</feature>
<dbReference type="AlphaFoldDB" id="A0A0A2JNK7"/>
<dbReference type="RefSeq" id="XP_016598667.1">
    <property type="nucleotide sequence ID" value="XM_016737611.1"/>
</dbReference>
<dbReference type="GeneID" id="27673030"/>
<organism evidence="2 3">
    <name type="scientific">Penicillium expansum</name>
    <name type="common">Blue mold rot fungus</name>
    <dbReference type="NCBI Taxonomy" id="27334"/>
    <lineage>
        <taxon>Eukaryota</taxon>
        <taxon>Fungi</taxon>
        <taxon>Dikarya</taxon>
        <taxon>Ascomycota</taxon>
        <taxon>Pezizomycotina</taxon>
        <taxon>Eurotiomycetes</taxon>
        <taxon>Eurotiomycetidae</taxon>
        <taxon>Eurotiales</taxon>
        <taxon>Aspergillaceae</taxon>
        <taxon>Penicillium</taxon>
    </lineage>
</organism>